<evidence type="ECO:0000259" key="2">
    <source>
        <dbReference type="Pfam" id="PF00561"/>
    </source>
</evidence>
<name>A0A7X0BZ47_9ACTN</name>
<feature type="domain" description="AB hydrolase-1" evidence="2">
    <location>
        <begin position="26"/>
        <end position="266"/>
    </location>
</feature>
<evidence type="ECO:0000256" key="1">
    <source>
        <dbReference type="SAM" id="MobiDB-lite"/>
    </source>
</evidence>
<dbReference type="EMBL" id="JACHJB010000001">
    <property type="protein sequence ID" value="MBB6345597.1"/>
    <property type="molecule type" value="Genomic_DNA"/>
</dbReference>
<evidence type="ECO:0000313" key="3">
    <source>
        <dbReference type="EMBL" id="MBB6345597.1"/>
    </source>
</evidence>
<protein>
    <submittedName>
        <fullName evidence="3">Pimeloyl-ACP methyl ester carboxylesterase</fullName>
    </submittedName>
</protein>
<gene>
    <name evidence="3" type="ORF">FHU36_002106</name>
</gene>
<dbReference type="InterPro" id="IPR051340">
    <property type="entry name" value="Haloalkane_dehalogenase"/>
</dbReference>
<sequence length="307" mass="34357">MTIAYRTARIDGLDVFYREAGDPSAPTLVLLHGFPTSSIVYQALIAELADEFHLIAPDYPGYGHSSAPSVQEWDYTFDHLADVVDRLLDTIGVTRYAVYVHDYGAPVGFRLAVRHPERITGIVTQNGNAYEEGLTPFWEPIKAYWAEPSEQNGDALRALLTREATHWQYTHGVPDTTLVNPDHEAFDQALLDRPGNQEIQLALFLDYGTNPPRYREWQDYLRSHQPPLLAAWGRNDEIFGPDGARAFARDLKDARIHLFDAGHFPLTTELASSAALIRDFLRSLGSGDRREPGHSGDLLEAATNLDT</sequence>
<dbReference type="Proteomes" id="UP000583800">
    <property type="component" value="Unassembled WGS sequence"/>
</dbReference>
<dbReference type="FunFam" id="3.40.50.1820:FF:000173">
    <property type="entry name" value="Alpha/beta hydrolase"/>
    <property type="match status" value="1"/>
</dbReference>
<dbReference type="InterPro" id="IPR029058">
    <property type="entry name" value="AB_hydrolase_fold"/>
</dbReference>
<dbReference type="PANTHER" id="PTHR42977">
    <property type="entry name" value="HYDROLASE-RELATED"/>
    <property type="match status" value="1"/>
</dbReference>
<reference evidence="3 4" key="1">
    <citation type="submission" date="2020-08" db="EMBL/GenBank/DDBJ databases">
        <title>Sequencing the genomes of 1000 actinobacteria strains.</title>
        <authorList>
            <person name="Klenk H.-P."/>
        </authorList>
    </citation>
    <scope>NUCLEOTIDE SEQUENCE [LARGE SCALE GENOMIC DNA]</scope>
    <source>
        <strain evidence="3 4">DSM 45913</strain>
    </source>
</reference>
<evidence type="ECO:0000313" key="4">
    <source>
        <dbReference type="Proteomes" id="UP000583800"/>
    </source>
</evidence>
<feature type="region of interest" description="Disordered" evidence="1">
    <location>
        <begin position="287"/>
        <end position="307"/>
    </location>
</feature>
<organism evidence="3 4">
    <name type="scientific">Nonomuraea muscovyensis</name>
    <dbReference type="NCBI Taxonomy" id="1124761"/>
    <lineage>
        <taxon>Bacteria</taxon>
        <taxon>Bacillati</taxon>
        <taxon>Actinomycetota</taxon>
        <taxon>Actinomycetes</taxon>
        <taxon>Streptosporangiales</taxon>
        <taxon>Streptosporangiaceae</taxon>
        <taxon>Nonomuraea</taxon>
    </lineage>
</organism>
<dbReference type="GO" id="GO:0004301">
    <property type="term" value="F:epoxide hydrolase activity"/>
    <property type="evidence" value="ECO:0007669"/>
    <property type="project" value="TreeGrafter"/>
</dbReference>
<dbReference type="Pfam" id="PF00561">
    <property type="entry name" value="Abhydrolase_1"/>
    <property type="match status" value="1"/>
</dbReference>
<accession>A0A7X0BZ47</accession>
<keyword evidence="4" id="KW-1185">Reference proteome</keyword>
<dbReference type="PRINTS" id="PR00111">
    <property type="entry name" value="ABHYDROLASE"/>
</dbReference>
<comment type="caution">
    <text evidence="3">The sequence shown here is derived from an EMBL/GenBank/DDBJ whole genome shotgun (WGS) entry which is preliminary data.</text>
</comment>
<dbReference type="Gene3D" id="3.40.50.1820">
    <property type="entry name" value="alpha/beta hydrolase"/>
    <property type="match status" value="1"/>
</dbReference>
<dbReference type="PANTHER" id="PTHR42977:SF1">
    <property type="entry name" value="BLR6576 PROTEIN"/>
    <property type="match status" value="1"/>
</dbReference>
<dbReference type="InterPro" id="IPR000073">
    <property type="entry name" value="AB_hydrolase_1"/>
</dbReference>
<proteinExistence type="predicted"/>
<dbReference type="AlphaFoldDB" id="A0A7X0BZ47"/>
<dbReference type="RefSeq" id="WP_185083517.1">
    <property type="nucleotide sequence ID" value="NZ_JACHJB010000001.1"/>
</dbReference>
<dbReference type="SUPFAM" id="SSF53474">
    <property type="entry name" value="alpha/beta-Hydrolases"/>
    <property type="match status" value="1"/>
</dbReference>